<dbReference type="InterPro" id="IPR043727">
    <property type="entry name" value="Lmo0937-like"/>
</dbReference>
<keyword evidence="1" id="KW-0472">Membrane</keyword>
<dbReference type="NCBIfam" id="NF033488">
    <property type="entry name" value="lmo0937_fam_TM"/>
    <property type="match status" value="1"/>
</dbReference>
<keyword evidence="3" id="KW-1185">Reference proteome</keyword>
<dbReference type="Proteomes" id="UP001139035">
    <property type="component" value="Unassembled WGS sequence"/>
</dbReference>
<dbReference type="AlphaFoldDB" id="A0A9X1T2V6"/>
<gene>
    <name evidence="2" type="ORF">LZD57_01415</name>
</gene>
<evidence type="ECO:0000313" key="2">
    <source>
        <dbReference type="EMBL" id="MCE7026636.1"/>
    </source>
</evidence>
<name>A0A9X1T2V6_9HYPH</name>
<evidence type="ECO:0000256" key="1">
    <source>
        <dbReference type="SAM" id="Phobius"/>
    </source>
</evidence>
<evidence type="ECO:0000313" key="3">
    <source>
        <dbReference type="Proteomes" id="UP001139035"/>
    </source>
</evidence>
<accession>A0A9X1T2V6</accession>
<proteinExistence type="predicted"/>
<protein>
    <submittedName>
        <fullName evidence="2">Lmo0937 family membrane protein</fullName>
    </submittedName>
</protein>
<feature type="transmembrane region" description="Helical" evidence="1">
    <location>
        <begin position="29"/>
        <end position="45"/>
    </location>
</feature>
<sequence length="49" mass="5480">MLWTIAVILLILWLLGAFAFHVAGGLIHLLLVIAVIVVIYQLVTGRRRL</sequence>
<dbReference type="RefSeq" id="WP_233717324.1">
    <property type="nucleotide sequence ID" value="NZ_JAJUWU010000001.1"/>
</dbReference>
<dbReference type="Pfam" id="PF18919">
    <property type="entry name" value="DUF5670"/>
    <property type="match status" value="1"/>
</dbReference>
<organism evidence="2 3">
    <name type="scientific">Jiella avicenniae</name>
    <dbReference type="NCBI Taxonomy" id="2907202"/>
    <lineage>
        <taxon>Bacteria</taxon>
        <taxon>Pseudomonadati</taxon>
        <taxon>Pseudomonadota</taxon>
        <taxon>Alphaproteobacteria</taxon>
        <taxon>Hyphomicrobiales</taxon>
        <taxon>Aurantimonadaceae</taxon>
        <taxon>Jiella</taxon>
    </lineage>
</organism>
<dbReference type="EMBL" id="JAJUWU010000001">
    <property type="protein sequence ID" value="MCE7026636.1"/>
    <property type="molecule type" value="Genomic_DNA"/>
</dbReference>
<reference evidence="2" key="1">
    <citation type="submission" date="2022-01" db="EMBL/GenBank/DDBJ databases">
        <title>Jiella avicenniae sp. nov., a novel endophytic bacterium isolated from bark of Avicennia marina.</title>
        <authorList>
            <person name="Tuo L."/>
        </authorList>
    </citation>
    <scope>NUCLEOTIDE SEQUENCE</scope>
    <source>
        <strain evidence="2">CBK1P-4</strain>
    </source>
</reference>
<keyword evidence="1" id="KW-1133">Transmembrane helix</keyword>
<keyword evidence="1" id="KW-0812">Transmembrane</keyword>
<comment type="caution">
    <text evidence="2">The sequence shown here is derived from an EMBL/GenBank/DDBJ whole genome shotgun (WGS) entry which is preliminary data.</text>
</comment>